<dbReference type="Proteomes" id="UP000799753">
    <property type="component" value="Unassembled WGS sequence"/>
</dbReference>
<keyword evidence="3" id="KW-1185">Reference proteome</keyword>
<name>A0A6A6RTN7_9PLEO</name>
<gene>
    <name evidence="2" type="ORF">P280DRAFT_471158</name>
</gene>
<sequence>MKFTYIVSGLLAALASAQPVLDQEKFAVDYASGNVTGELAPQLATKPLTERELMKRANAQFAVFTSSDCSGTSTVITATGSGSKGDFSTAQHSVRIFQLTNGWHLTLYTGAKQSGVLTRFTATEVGADKCFVGSWLSNGVFSS</sequence>
<protein>
    <submittedName>
        <fullName evidence="2">Uncharacterized protein</fullName>
    </submittedName>
</protein>
<keyword evidence="1" id="KW-0732">Signal</keyword>
<accession>A0A6A6RTN7</accession>
<feature type="signal peptide" evidence="1">
    <location>
        <begin position="1"/>
        <end position="17"/>
    </location>
</feature>
<evidence type="ECO:0000313" key="3">
    <source>
        <dbReference type="Proteomes" id="UP000799753"/>
    </source>
</evidence>
<proteinExistence type="predicted"/>
<dbReference type="AlphaFoldDB" id="A0A6A6RTN7"/>
<feature type="chain" id="PRO_5025476688" evidence="1">
    <location>
        <begin position="18"/>
        <end position="143"/>
    </location>
</feature>
<evidence type="ECO:0000256" key="1">
    <source>
        <dbReference type="SAM" id="SignalP"/>
    </source>
</evidence>
<organism evidence="2 3">
    <name type="scientific">Massarina eburnea CBS 473.64</name>
    <dbReference type="NCBI Taxonomy" id="1395130"/>
    <lineage>
        <taxon>Eukaryota</taxon>
        <taxon>Fungi</taxon>
        <taxon>Dikarya</taxon>
        <taxon>Ascomycota</taxon>
        <taxon>Pezizomycotina</taxon>
        <taxon>Dothideomycetes</taxon>
        <taxon>Pleosporomycetidae</taxon>
        <taxon>Pleosporales</taxon>
        <taxon>Massarineae</taxon>
        <taxon>Massarinaceae</taxon>
        <taxon>Massarina</taxon>
    </lineage>
</organism>
<dbReference type="OrthoDB" id="3533794at2759"/>
<dbReference type="EMBL" id="MU006789">
    <property type="protein sequence ID" value="KAF2638557.1"/>
    <property type="molecule type" value="Genomic_DNA"/>
</dbReference>
<reference evidence="2" key="1">
    <citation type="journal article" date="2020" name="Stud. Mycol.">
        <title>101 Dothideomycetes genomes: a test case for predicting lifestyles and emergence of pathogens.</title>
        <authorList>
            <person name="Haridas S."/>
            <person name="Albert R."/>
            <person name="Binder M."/>
            <person name="Bloem J."/>
            <person name="Labutti K."/>
            <person name="Salamov A."/>
            <person name="Andreopoulos B."/>
            <person name="Baker S."/>
            <person name="Barry K."/>
            <person name="Bills G."/>
            <person name="Bluhm B."/>
            <person name="Cannon C."/>
            <person name="Castanera R."/>
            <person name="Culley D."/>
            <person name="Daum C."/>
            <person name="Ezra D."/>
            <person name="Gonzalez J."/>
            <person name="Henrissat B."/>
            <person name="Kuo A."/>
            <person name="Liang C."/>
            <person name="Lipzen A."/>
            <person name="Lutzoni F."/>
            <person name="Magnuson J."/>
            <person name="Mondo S."/>
            <person name="Nolan M."/>
            <person name="Ohm R."/>
            <person name="Pangilinan J."/>
            <person name="Park H.-J."/>
            <person name="Ramirez L."/>
            <person name="Alfaro M."/>
            <person name="Sun H."/>
            <person name="Tritt A."/>
            <person name="Yoshinaga Y."/>
            <person name="Zwiers L.-H."/>
            <person name="Turgeon B."/>
            <person name="Goodwin S."/>
            <person name="Spatafora J."/>
            <person name="Crous P."/>
            <person name="Grigoriev I."/>
        </authorList>
    </citation>
    <scope>NUCLEOTIDE SEQUENCE</scope>
    <source>
        <strain evidence="2">CBS 473.64</strain>
    </source>
</reference>
<evidence type="ECO:0000313" key="2">
    <source>
        <dbReference type="EMBL" id="KAF2638557.1"/>
    </source>
</evidence>